<feature type="transmembrane region" description="Helical" evidence="1">
    <location>
        <begin position="912"/>
        <end position="936"/>
    </location>
</feature>
<feature type="transmembrane region" description="Helical" evidence="1">
    <location>
        <begin position="421"/>
        <end position="445"/>
    </location>
</feature>
<keyword evidence="1" id="KW-0812">Transmembrane</keyword>
<name>A0A1G8KSH6_9RHOB</name>
<dbReference type="AlphaFoldDB" id="A0A1G8KSH6"/>
<keyword evidence="1" id="KW-0472">Membrane</keyword>
<dbReference type="SUPFAM" id="SSF82866">
    <property type="entry name" value="Multidrug efflux transporter AcrB transmembrane domain"/>
    <property type="match status" value="2"/>
</dbReference>
<proteinExistence type="predicted"/>
<dbReference type="GO" id="GO:0005886">
    <property type="term" value="C:plasma membrane"/>
    <property type="evidence" value="ECO:0007669"/>
    <property type="project" value="TreeGrafter"/>
</dbReference>
<feature type="transmembrane region" description="Helical" evidence="1">
    <location>
        <begin position="352"/>
        <end position="370"/>
    </location>
</feature>
<dbReference type="PRINTS" id="PR00702">
    <property type="entry name" value="ACRIFLAVINRP"/>
</dbReference>
<dbReference type="Pfam" id="PF00873">
    <property type="entry name" value="ACR_tran"/>
    <property type="match status" value="1"/>
</dbReference>
<feature type="transmembrane region" description="Helical" evidence="1">
    <location>
        <begin position="886"/>
        <end position="906"/>
    </location>
</feature>
<dbReference type="Gene3D" id="3.30.70.1440">
    <property type="entry name" value="Multidrug efflux transporter AcrB pore domain"/>
    <property type="match status" value="1"/>
</dbReference>
<dbReference type="RefSeq" id="WP_093148794.1">
    <property type="nucleotide sequence ID" value="NZ_FNEK01000003.1"/>
</dbReference>
<evidence type="ECO:0000313" key="3">
    <source>
        <dbReference type="Proteomes" id="UP000199382"/>
    </source>
</evidence>
<feature type="transmembrane region" description="Helical" evidence="1">
    <location>
        <begin position="988"/>
        <end position="1015"/>
    </location>
</feature>
<dbReference type="SUPFAM" id="SSF82693">
    <property type="entry name" value="Multidrug efflux transporter AcrB pore domain, PN1, PN2, PC1 and PC2 subdomains"/>
    <property type="match status" value="2"/>
</dbReference>
<feature type="transmembrane region" description="Helical" evidence="1">
    <location>
        <begin position="451"/>
        <end position="474"/>
    </location>
</feature>
<evidence type="ECO:0000313" key="2">
    <source>
        <dbReference type="EMBL" id="SDI46333.1"/>
    </source>
</evidence>
<dbReference type="Proteomes" id="UP000199382">
    <property type="component" value="Unassembled WGS sequence"/>
</dbReference>
<dbReference type="Gene3D" id="1.20.1640.10">
    <property type="entry name" value="Multidrug efflux transporter AcrB transmembrane domain"/>
    <property type="match status" value="2"/>
</dbReference>
<dbReference type="Gene3D" id="3.30.70.1430">
    <property type="entry name" value="Multidrug efflux transporter AcrB pore domain"/>
    <property type="match status" value="2"/>
</dbReference>
<dbReference type="OrthoDB" id="174266at2"/>
<evidence type="ECO:0000256" key="1">
    <source>
        <dbReference type="SAM" id="Phobius"/>
    </source>
</evidence>
<dbReference type="PANTHER" id="PTHR32063">
    <property type="match status" value="1"/>
</dbReference>
<dbReference type="InterPro" id="IPR027463">
    <property type="entry name" value="AcrB_DN_DC_subdom"/>
</dbReference>
<feature type="transmembrane region" description="Helical" evidence="1">
    <location>
        <begin position="518"/>
        <end position="536"/>
    </location>
</feature>
<reference evidence="2 3" key="1">
    <citation type="submission" date="2016-10" db="EMBL/GenBank/DDBJ databases">
        <authorList>
            <person name="de Groot N.N."/>
        </authorList>
    </citation>
    <scope>NUCLEOTIDE SEQUENCE [LARGE SCALE GENOMIC DNA]</scope>
    <source>
        <strain evidence="2 3">DSM 25294</strain>
    </source>
</reference>
<dbReference type="InterPro" id="IPR001036">
    <property type="entry name" value="Acrflvin-R"/>
</dbReference>
<dbReference type="PANTHER" id="PTHR32063:SF33">
    <property type="entry name" value="RND SUPERFAMILY EFFLUX PUMP PERMEASE COMPONENT"/>
    <property type="match status" value="1"/>
</dbReference>
<gene>
    <name evidence="2" type="ORF">SAMN04488026_100372</name>
</gene>
<feature type="transmembrane region" description="Helical" evidence="1">
    <location>
        <begin position="12"/>
        <end position="30"/>
    </location>
</feature>
<keyword evidence="3" id="KW-1185">Reference proteome</keyword>
<feature type="transmembrane region" description="Helical" evidence="1">
    <location>
        <begin position="376"/>
        <end position="400"/>
    </location>
</feature>
<dbReference type="GO" id="GO:0042910">
    <property type="term" value="F:xenobiotic transmembrane transporter activity"/>
    <property type="evidence" value="ECO:0007669"/>
    <property type="project" value="TreeGrafter"/>
</dbReference>
<dbReference type="EMBL" id="FNEK01000003">
    <property type="protein sequence ID" value="SDI46333.1"/>
    <property type="molecule type" value="Genomic_DNA"/>
</dbReference>
<dbReference type="STRING" id="571298.SAMN04488026_100372"/>
<dbReference type="SUPFAM" id="SSF82714">
    <property type="entry name" value="Multidrug efflux transporter AcrB TolC docking domain, DN and DC subdomains"/>
    <property type="match status" value="2"/>
</dbReference>
<sequence>MISWFVRHPVAANLLMVLICVLGLSTIMQLERETFPDVAASTVTVSVVYPGASALDVDEEICAPIEDSLTGTSGLTELECLSVDGMASATAELEEGGDLTQFYNDIFSAVSGINGLPTDAETPAVKLGGRNELIAMIAISGIHGKRGLIEYADTLADRMLALDGVTEANVTGITDRELRVTFDTDALRRYGVSSRDIVDAIGARSLRQPLGDVETDGASVTLRYADARRSIAELEDLIVFQNATGGMVRLKDLGEVHIVDADVNTQSFINGEQAAIILAFKGKEGDSIRIYKQVQAIIDEENAAWPDPFKITVTFNMTDLVKERLTLILKNIGIGLVLVFATMWLFFTLREALWISAALPVSFLGTFFLMDTFGITINMITLVALLMAVGLIMDDSIVIAENIERWRKKTGKLEAASRGTLEVVPGVTSSFLTTACVFGPLMFVSGTMGQILAYIPMVLLLTLGLSLIEGFLILPHHLSHSGSDDPAEHEHRPAARVLDRFKEAVVLPIAGFFVKVRYLTVGAVIACLMLSFGLIASGQVKVVGFPTIEGDTVQVKISLSTGIERERTVERVEQLLAALDRVDEKLTPLTQGGEKLVERVLVQYATNSDVNDNGSNTATITVDLLASAKRNITADEMLLQWRMEAGPLPDVIQASFAQAEMGPGGNDLDVELSGRDLDDLEAAAADLLQALTARDDVTEAFTDFYGGRHEVQLALNEYGYSIGLTPQALASQLRSAFAGSETDSFRTGLSSVTVQVELDDSIRNMADLEAFPISVGGGSIAALSTVAHIELTSSFPVITRKNGLAVARIRGQIDRATTTPAQISVVVTNEIGPEIMRQYPGVSISIGGATEDQSKSQASTLSKLVLGLVGIYLVLAFQFRSYTLPIVVMLSIPFALIGTINGHWALGIDLAMPSFIGFASLAGIVVNNAILFLTFFQTHLKDEDHVAAALDAVRERFRPILLSTGTTVIGLLPLISDGSPQVQVMVPLVVSVAAGLMASMILVILVLPSLLAIYFDIFSVKKWISKFDRADRKTTA</sequence>
<organism evidence="2 3">
    <name type="scientific">Aliiruegeria lutimaris</name>
    <dbReference type="NCBI Taxonomy" id="571298"/>
    <lineage>
        <taxon>Bacteria</taxon>
        <taxon>Pseudomonadati</taxon>
        <taxon>Pseudomonadota</taxon>
        <taxon>Alphaproteobacteria</taxon>
        <taxon>Rhodobacterales</taxon>
        <taxon>Roseobacteraceae</taxon>
        <taxon>Aliiruegeria</taxon>
    </lineage>
</organism>
<dbReference type="Gene3D" id="3.30.2090.10">
    <property type="entry name" value="Multidrug efflux transporter AcrB TolC docking domain, DN and DC subdomains"/>
    <property type="match status" value="2"/>
</dbReference>
<feature type="transmembrane region" description="Helical" evidence="1">
    <location>
        <begin position="957"/>
        <end position="976"/>
    </location>
</feature>
<protein>
    <submittedName>
        <fullName evidence="2">Multidrug efflux pump subunit AcrB</fullName>
    </submittedName>
</protein>
<keyword evidence="1" id="KW-1133">Transmembrane helix</keyword>
<feature type="transmembrane region" description="Helical" evidence="1">
    <location>
        <begin position="327"/>
        <end position="347"/>
    </location>
</feature>
<dbReference type="Gene3D" id="3.30.70.1320">
    <property type="entry name" value="Multidrug efflux transporter AcrB pore domain like"/>
    <property type="match status" value="1"/>
</dbReference>
<accession>A0A1G8KSH6</accession>